<reference evidence="2" key="1">
    <citation type="submission" date="2020-11" db="EMBL/GenBank/DDBJ databases">
        <authorList>
            <consortium name="DOE Joint Genome Institute"/>
            <person name="Ahrendt S."/>
            <person name="Riley R."/>
            <person name="Andreopoulos W."/>
            <person name="Labutti K."/>
            <person name="Pangilinan J."/>
            <person name="Ruiz-Duenas F.J."/>
            <person name="Barrasa J.M."/>
            <person name="Sanchez-Garcia M."/>
            <person name="Camarero S."/>
            <person name="Miyauchi S."/>
            <person name="Serrano A."/>
            <person name="Linde D."/>
            <person name="Babiker R."/>
            <person name="Drula E."/>
            <person name="Ayuso-Fernandez I."/>
            <person name="Pacheco R."/>
            <person name="Padilla G."/>
            <person name="Ferreira P."/>
            <person name="Barriuso J."/>
            <person name="Kellner H."/>
            <person name="Castanera R."/>
            <person name="Alfaro M."/>
            <person name="Ramirez L."/>
            <person name="Pisabarro A.G."/>
            <person name="Kuo A."/>
            <person name="Tritt A."/>
            <person name="Lipzen A."/>
            <person name="He G."/>
            <person name="Yan M."/>
            <person name="Ng V."/>
            <person name="Cullen D."/>
            <person name="Martin F."/>
            <person name="Rosso M.-N."/>
            <person name="Henrissat B."/>
            <person name="Hibbett D."/>
            <person name="Martinez A.T."/>
            <person name="Grigoriev I.V."/>
        </authorList>
    </citation>
    <scope>NUCLEOTIDE SEQUENCE</scope>
    <source>
        <strain evidence="2">ATCC 90797</strain>
    </source>
</reference>
<sequence length="84" mass="10195">MFRHWQDWMLELFFWGLFDEVFPANFTEWQQWKLKNCKQHEETSVHKYIVELTEILSSIGEISEHNQVIALWHGLHASICAELY</sequence>
<dbReference type="EMBL" id="MU154571">
    <property type="protein sequence ID" value="KAF9494597.1"/>
    <property type="molecule type" value="Genomic_DNA"/>
</dbReference>
<comment type="caution">
    <text evidence="2">The sequence shown here is derived from an EMBL/GenBank/DDBJ whole genome shotgun (WGS) entry which is preliminary data.</text>
</comment>
<keyword evidence="1" id="KW-0732">Signal</keyword>
<name>A0A9P5ZW56_PLEER</name>
<evidence type="ECO:0008006" key="4">
    <source>
        <dbReference type="Google" id="ProtNLM"/>
    </source>
</evidence>
<gene>
    <name evidence="2" type="ORF">BDN71DRAFT_1393066</name>
</gene>
<proteinExistence type="predicted"/>
<protein>
    <recommendedName>
        <fullName evidence="4">Retrotransposon gag domain-containing protein</fullName>
    </recommendedName>
</protein>
<dbReference type="AlphaFoldDB" id="A0A9P5ZW56"/>
<dbReference type="Proteomes" id="UP000807025">
    <property type="component" value="Unassembled WGS sequence"/>
</dbReference>
<feature type="signal peptide" evidence="1">
    <location>
        <begin position="1"/>
        <end position="23"/>
    </location>
</feature>
<feature type="chain" id="PRO_5040463425" description="Retrotransposon gag domain-containing protein" evidence="1">
    <location>
        <begin position="24"/>
        <end position="84"/>
    </location>
</feature>
<organism evidence="2 3">
    <name type="scientific">Pleurotus eryngii</name>
    <name type="common">Boletus of the steppes</name>
    <dbReference type="NCBI Taxonomy" id="5323"/>
    <lineage>
        <taxon>Eukaryota</taxon>
        <taxon>Fungi</taxon>
        <taxon>Dikarya</taxon>
        <taxon>Basidiomycota</taxon>
        <taxon>Agaricomycotina</taxon>
        <taxon>Agaricomycetes</taxon>
        <taxon>Agaricomycetidae</taxon>
        <taxon>Agaricales</taxon>
        <taxon>Pleurotineae</taxon>
        <taxon>Pleurotaceae</taxon>
        <taxon>Pleurotus</taxon>
    </lineage>
</organism>
<evidence type="ECO:0000313" key="3">
    <source>
        <dbReference type="Proteomes" id="UP000807025"/>
    </source>
</evidence>
<keyword evidence="3" id="KW-1185">Reference proteome</keyword>
<evidence type="ECO:0000313" key="2">
    <source>
        <dbReference type="EMBL" id="KAF9494597.1"/>
    </source>
</evidence>
<accession>A0A9P5ZW56</accession>
<dbReference type="OrthoDB" id="3267748at2759"/>
<evidence type="ECO:0000256" key="1">
    <source>
        <dbReference type="SAM" id="SignalP"/>
    </source>
</evidence>